<dbReference type="EMBL" id="CP000975">
    <property type="protein sequence ID" value="ACD83194.1"/>
    <property type="molecule type" value="Genomic_DNA"/>
</dbReference>
<reference evidence="1 2" key="1">
    <citation type="journal article" date="2008" name="Biol. Direct">
        <title>Complete genome sequence of the extremely acidophilic methanotroph isolate V4, Methylacidiphilum infernorum, a representative of the bacterial phylum Verrucomicrobia.</title>
        <authorList>
            <person name="Hou S."/>
            <person name="Makarova K.S."/>
            <person name="Saw J.H."/>
            <person name="Senin P."/>
            <person name="Ly B.V."/>
            <person name="Zhou Z."/>
            <person name="Ren Y."/>
            <person name="Wang J."/>
            <person name="Galperin M.Y."/>
            <person name="Omelchenko M.V."/>
            <person name="Wolf Y.I."/>
            <person name="Yutin N."/>
            <person name="Koonin E.V."/>
            <person name="Stott M.B."/>
            <person name="Mountain B.W."/>
            <person name="Crowe M.A."/>
            <person name="Smirnova A.V."/>
            <person name="Dunfield P.F."/>
            <person name="Feng L."/>
            <person name="Wang L."/>
            <person name="Alam M."/>
        </authorList>
    </citation>
    <scope>NUCLEOTIDE SEQUENCE [LARGE SCALE GENOMIC DNA]</scope>
    <source>
        <strain evidence="2">Isolate V4</strain>
    </source>
</reference>
<accession>B3DV41</accession>
<dbReference type="HOGENOM" id="CLU_3390249_0_0_0"/>
<dbReference type="KEGG" id="min:Minf_1139"/>
<evidence type="ECO:0000313" key="2">
    <source>
        <dbReference type="Proteomes" id="UP000009149"/>
    </source>
</evidence>
<dbReference type="AlphaFoldDB" id="B3DV41"/>
<organism evidence="1 2">
    <name type="scientific">Methylacidiphilum infernorum (isolate V4)</name>
    <name type="common">Methylokorus infernorum (strain V4)</name>
    <dbReference type="NCBI Taxonomy" id="481448"/>
    <lineage>
        <taxon>Bacteria</taxon>
        <taxon>Pseudomonadati</taxon>
        <taxon>Verrucomicrobiota</taxon>
        <taxon>Methylacidiphilae</taxon>
        <taxon>Methylacidiphilales</taxon>
        <taxon>Methylacidiphilaceae</taxon>
        <taxon>Methylacidiphilum (ex Ratnadevi et al. 2023)</taxon>
    </lineage>
</organism>
<name>B3DV41_METI4</name>
<evidence type="ECO:0000313" key="1">
    <source>
        <dbReference type="EMBL" id="ACD83194.1"/>
    </source>
</evidence>
<protein>
    <submittedName>
        <fullName evidence="1">Uncharacterized protein</fullName>
    </submittedName>
</protein>
<proteinExistence type="predicted"/>
<sequence>MLLGPLLVRFMAQALLDEKPMNKWKAYALDFL</sequence>
<dbReference type="STRING" id="481448.Minf_1139"/>
<gene>
    <name evidence="1" type="ordered locus">Minf_1139</name>
</gene>
<dbReference type="Proteomes" id="UP000009149">
    <property type="component" value="Chromosome"/>
</dbReference>